<dbReference type="EMBL" id="BGPR01006232">
    <property type="protein sequence ID" value="GBN17155.1"/>
    <property type="molecule type" value="Genomic_DNA"/>
</dbReference>
<reference evidence="2 3" key="1">
    <citation type="journal article" date="2019" name="Sci. Rep.">
        <title>Orb-weaving spider Araneus ventricosus genome elucidates the spidroin gene catalogue.</title>
        <authorList>
            <person name="Kono N."/>
            <person name="Nakamura H."/>
            <person name="Ohtoshi R."/>
            <person name="Moran D.A.P."/>
            <person name="Shinohara A."/>
            <person name="Yoshida Y."/>
            <person name="Fujiwara M."/>
            <person name="Mori M."/>
            <person name="Tomita M."/>
            <person name="Arakawa K."/>
        </authorList>
    </citation>
    <scope>NUCLEOTIDE SEQUENCE [LARGE SCALE GENOMIC DNA]</scope>
</reference>
<evidence type="ECO:0000313" key="3">
    <source>
        <dbReference type="Proteomes" id="UP000499080"/>
    </source>
</evidence>
<name>A0A4Y2LQQ8_ARAVE</name>
<dbReference type="AlphaFoldDB" id="A0A4Y2LQQ8"/>
<proteinExistence type="predicted"/>
<comment type="caution">
    <text evidence="2">The sequence shown here is derived from an EMBL/GenBank/DDBJ whole genome shotgun (WGS) entry which is preliminary data.</text>
</comment>
<keyword evidence="3" id="KW-1185">Reference proteome</keyword>
<sequence>MDQGVIHSLKCHYPKQLILRILECYDKNKDCDISLLDAVVLLEKTWRLVTESTIRNCFSGVGHKKTQQTEDDNLPPLQMTRKARSECFFAK</sequence>
<accession>A0A4Y2LQQ8</accession>
<evidence type="ECO:0000313" key="2">
    <source>
        <dbReference type="EMBL" id="GBN17155.1"/>
    </source>
</evidence>
<dbReference type="InterPro" id="IPR004875">
    <property type="entry name" value="DDE_SF_endonuclease_dom"/>
</dbReference>
<evidence type="ECO:0000259" key="1">
    <source>
        <dbReference type="Pfam" id="PF03184"/>
    </source>
</evidence>
<dbReference type="OrthoDB" id="6436717at2759"/>
<gene>
    <name evidence="2" type="ORF">AVEN_252101_1</name>
</gene>
<dbReference type="GO" id="GO:0003676">
    <property type="term" value="F:nucleic acid binding"/>
    <property type="evidence" value="ECO:0007669"/>
    <property type="project" value="InterPro"/>
</dbReference>
<dbReference type="Proteomes" id="UP000499080">
    <property type="component" value="Unassembled WGS sequence"/>
</dbReference>
<dbReference type="Pfam" id="PF03184">
    <property type="entry name" value="DDE_1"/>
    <property type="match status" value="1"/>
</dbReference>
<protein>
    <recommendedName>
        <fullName evidence="1">DDE-1 domain-containing protein</fullName>
    </recommendedName>
</protein>
<feature type="domain" description="DDE-1" evidence="1">
    <location>
        <begin position="1"/>
        <end position="58"/>
    </location>
</feature>
<organism evidence="2 3">
    <name type="scientific">Araneus ventricosus</name>
    <name type="common">Orbweaver spider</name>
    <name type="synonym">Epeira ventricosa</name>
    <dbReference type="NCBI Taxonomy" id="182803"/>
    <lineage>
        <taxon>Eukaryota</taxon>
        <taxon>Metazoa</taxon>
        <taxon>Ecdysozoa</taxon>
        <taxon>Arthropoda</taxon>
        <taxon>Chelicerata</taxon>
        <taxon>Arachnida</taxon>
        <taxon>Araneae</taxon>
        <taxon>Araneomorphae</taxon>
        <taxon>Entelegynae</taxon>
        <taxon>Araneoidea</taxon>
        <taxon>Araneidae</taxon>
        <taxon>Araneus</taxon>
    </lineage>
</organism>